<accession>A0ABD2XU79</accession>
<dbReference type="EMBL" id="JBJJXI010000002">
    <property type="protein sequence ID" value="KAL3407891.1"/>
    <property type="molecule type" value="Genomic_DNA"/>
</dbReference>
<keyword evidence="3" id="KW-1185">Reference proteome</keyword>
<evidence type="ECO:0000256" key="1">
    <source>
        <dbReference type="SAM" id="Phobius"/>
    </source>
</evidence>
<organism evidence="2 3">
    <name type="scientific">Trichogramma kaykai</name>
    <dbReference type="NCBI Taxonomy" id="54128"/>
    <lineage>
        <taxon>Eukaryota</taxon>
        <taxon>Metazoa</taxon>
        <taxon>Ecdysozoa</taxon>
        <taxon>Arthropoda</taxon>
        <taxon>Hexapoda</taxon>
        <taxon>Insecta</taxon>
        <taxon>Pterygota</taxon>
        <taxon>Neoptera</taxon>
        <taxon>Endopterygota</taxon>
        <taxon>Hymenoptera</taxon>
        <taxon>Apocrita</taxon>
        <taxon>Proctotrupomorpha</taxon>
        <taxon>Chalcidoidea</taxon>
        <taxon>Trichogrammatidae</taxon>
        <taxon>Trichogramma</taxon>
    </lineage>
</organism>
<keyword evidence="1" id="KW-0472">Membrane</keyword>
<feature type="transmembrane region" description="Helical" evidence="1">
    <location>
        <begin position="23"/>
        <end position="43"/>
    </location>
</feature>
<keyword evidence="1" id="KW-0812">Transmembrane</keyword>
<dbReference type="Proteomes" id="UP001627154">
    <property type="component" value="Unassembled WGS sequence"/>
</dbReference>
<reference evidence="2 3" key="1">
    <citation type="journal article" date="2024" name="bioRxiv">
        <title>A reference genome for Trichogramma kaykai: A tiny desert-dwelling parasitoid wasp with competing sex-ratio distorters.</title>
        <authorList>
            <person name="Culotta J."/>
            <person name="Lindsey A.R."/>
        </authorList>
    </citation>
    <scope>NUCLEOTIDE SEQUENCE [LARGE SCALE GENOMIC DNA]</scope>
    <source>
        <strain evidence="2 3">KSX58</strain>
    </source>
</reference>
<sequence>MNGCEHHKYAREQYHLLLGKNKATVVIILSTTSVCLCFVRLWLGWNLSDERRLGSGWRSRCNLYWLEGDRLLKSSVVQIPCKTPARLYHRFSVTRTADARGYTRRLIPTTFITI</sequence>
<protein>
    <submittedName>
        <fullName evidence="2">Uncharacterized protein</fullName>
    </submittedName>
</protein>
<evidence type="ECO:0000313" key="3">
    <source>
        <dbReference type="Proteomes" id="UP001627154"/>
    </source>
</evidence>
<name>A0ABD2XU79_9HYME</name>
<gene>
    <name evidence="2" type="ORF">TKK_000132</name>
</gene>
<evidence type="ECO:0000313" key="2">
    <source>
        <dbReference type="EMBL" id="KAL3407891.1"/>
    </source>
</evidence>
<keyword evidence="1" id="KW-1133">Transmembrane helix</keyword>
<proteinExistence type="predicted"/>
<comment type="caution">
    <text evidence="2">The sequence shown here is derived from an EMBL/GenBank/DDBJ whole genome shotgun (WGS) entry which is preliminary data.</text>
</comment>
<dbReference type="AlphaFoldDB" id="A0ABD2XU79"/>